<comment type="caution">
    <text evidence="2">The sequence shown here is derived from an EMBL/GenBank/DDBJ whole genome shotgun (WGS) entry which is preliminary data.</text>
</comment>
<sequence>MPHSQQRATSTTTVASSSSPYETHLPPTSTGAENLSHPAGYQQNVNASEFDRYQRTAQEQRVLDDSGDGVWGAAKKLAQQTGERLIAVESEVWKKINKE</sequence>
<dbReference type="Proteomes" id="UP001148614">
    <property type="component" value="Unassembled WGS sequence"/>
</dbReference>
<gene>
    <name evidence="2" type="ORF">NPX13_g4620</name>
</gene>
<reference evidence="2" key="1">
    <citation type="submission" date="2022-07" db="EMBL/GenBank/DDBJ databases">
        <title>Genome Sequence of Xylaria arbuscula.</title>
        <authorList>
            <person name="Buettner E."/>
        </authorList>
    </citation>
    <scope>NUCLEOTIDE SEQUENCE</scope>
    <source>
        <strain evidence="2">VT107</strain>
    </source>
</reference>
<feature type="region of interest" description="Disordered" evidence="1">
    <location>
        <begin position="1"/>
        <end position="47"/>
    </location>
</feature>
<name>A0A9W8TLS0_9PEZI</name>
<dbReference type="EMBL" id="JANPWZ010000667">
    <property type="protein sequence ID" value="KAJ3573652.1"/>
    <property type="molecule type" value="Genomic_DNA"/>
</dbReference>
<evidence type="ECO:0000313" key="3">
    <source>
        <dbReference type="Proteomes" id="UP001148614"/>
    </source>
</evidence>
<feature type="compositionally biased region" description="Low complexity" evidence="1">
    <location>
        <begin position="8"/>
        <end position="19"/>
    </location>
</feature>
<protein>
    <submittedName>
        <fullName evidence="2">Uncharacterized protein</fullName>
    </submittedName>
</protein>
<organism evidence="2 3">
    <name type="scientific">Xylaria arbuscula</name>
    <dbReference type="NCBI Taxonomy" id="114810"/>
    <lineage>
        <taxon>Eukaryota</taxon>
        <taxon>Fungi</taxon>
        <taxon>Dikarya</taxon>
        <taxon>Ascomycota</taxon>
        <taxon>Pezizomycotina</taxon>
        <taxon>Sordariomycetes</taxon>
        <taxon>Xylariomycetidae</taxon>
        <taxon>Xylariales</taxon>
        <taxon>Xylariaceae</taxon>
        <taxon>Xylaria</taxon>
    </lineage>
</organism>
<accession>A0A9W8TLS0</accession>
<evidence type="ECO:0000313" key="2">
    <source>
        <dbReference type="EMBL" id="KAJ3573652.1"/>
    </source>
</evidence>
<keyword evidence="3" id="KW-1185">Reference proteome</keyword>
<dbReference type="VEuPathDB" id="FungiDB:F4678DRAFT_210286"/>
<evidence type="ECO:0000256" key="1">
    <source>
        <dbReference type="SAM" id="MobiDB-lite"/>
    </source>
</evidence>
<proteinExistence type="predicted"/>
<dbReference type="AlphaFoldDB" id="A0A9W8TLS0"/>